<feature type="transmembrane region" description="Helical" evidence="16">
    <location>
        <begin position="100"/>
        <end position="120"/>
    </location>
</feature>
<proteinExistence type="inferred from homology"/>
<evidence type="ECO:0000256" key="13">
    <source>
        <dbReference type="ARBA" id="ARBA00030785"/>
    </source>
</evidence>
<dbReference type="AlphaFoldDB" id="A0A1E4TN50"/>
<feature type="compositionally biased region" description="Acidic residues" evidence="15">
    <location>
        <begin position="211"/>
        <end position="227"/>
    </location>
</feature>
<feature type="transmembrane region" description="Helical" evidence="16">
    <location>
        <begin position="44"/>
        <end position="62"/>
    </location>
</feature>
<evidence type="ECO:0000313" key="18">
    <source>
        <dbReference type="EMBL" id="ODV93183.1"/>
    </source>
</evidence>
<feature type="region of interest" description="Disordered" evidence="15">
    <location>
        <begin position="192"/>
        <end position="228"/>
    </location>
</feature>
<dbReference type="PANTHER" id="PTHR15735:SF20">
    <property type="entry name" value="HIGH OSMOLARITY SIGNALING PROTEIN SHO1"/>
    <property type="match status" value="1"/>
</dbReference>
<evidence type="ECO:0000256" key="16">
    <source>
        <dbReference type="SAM" id="Phobius"/>
    </source>
</evidence>
<dbReference type="Pfam" id="PF00018">
    <property type="entry name" value="SH3_1"/>
    <property type="match status" value="1"/>
</dbReference>
<feature type="domain" description="SH3" evidence="17">
    <location>
        <begin position="233"/>
        <end position="293"/>
    </location>
</feature>
<evidence type="ECO:0000256" key="15">
    <source>
        <dbReference type="SAM" id="MobiDB-lite"/>
    </source>
</evidence>
<comment type="subunit">
    <text evidence="3">Forms homooligomers.</text>
</comment>
<name>A0A1E4TN50_PACTA</name>
<evidence type="ECO:0000313" key="19">
    <source>
        <dbReference type="Proteomes" id="UP000094236"/>
    </source>
</evidence>
<dbReference type="GO" id="GO:0005886">
    <property type="term" value="C:plasma membrane"/>
    <property type="evidence" value="ECO:0007669"/>
    <property type="project" value="UniProtKB-SubCell"/>
</dbReference>
<dbReference type="STRING" id="669874.A0A1E4TN50"/>
<evidence type="ECO:0000256" key="10">
    <source>
        <dbReference type="ARBA" id="ARBA00023016"/>
    </source>
</evidence>
<dbReference type="FunFam" id="2.30.30.40:FF:000213">
    <property type="entry name" value="High osmolarity signaling protein SHO1"/>
    <property type="match status" value="1"/>
</dbReference>
<dbReference type="PRINTS" id="PR00452">
    <property type="entry name" value="SH3DOMAIN"/>
</dbReference>
<sequence length="293" mass="32610">MFLSNLIRDPFAVGTLSISSIAWLITFIGAIVSNAEDSFPKFSWWGLMFQLVLNISLIILYFTETIEYYKQLICGALSIAFVYSTNSSNYLVYSTSSSKAAAAAGCILLSMINIIWLLYFGGDSNSPTNQWIDSFALRGNNIKVAHTSSYDNPDANRKEANQMNGVGNYGVNPFGYNNTNQNAPYMASSTQLNGLENGEEPANFNDTTVTGDEDHEDHEEEEDEDLESNSVDNYPYTVKALYNYDANPEDINEISFTKGDVLKVKDIKGRWWEAKKESGDVGILPSNYVEIIS</sequence>
<dbReference type="PROSITE" id="PS50002">
    <property type="entry name" value="SH3"/>
    <property type="match status" value="1"/>
</dbReference>
<dbReference type="CDD" id="cd11855">
    <property type="entry name" value="SH3_Sho1p"/>
    <property type="match status" value="1"/>
</dbReference>
<evidence type="ECO:0000259" key="17">
    <source>
        <dbReference type="PROSITE" id="PS50002"/>
    </source>
</evidence>
<evidence type="ECO:0000256" key="8">
    <source>
        <dbReference type="ARBA" id="ARBA00022692"/>
    </source>
</evidence>
<dbReference type="PANTHER" id="PTHR15735">
    <property type="entry name" value="FCH AND DOUBLE SH3 DOMAINS PROTEIN"/>
    <property type="match status" value="1"/>
</dbReference>
<keyword evidence="9 16" id="KW-1133">Transmembrane helix</keyword>
<keyword evidence="11 16" id="KW-0472">Membrane</keyword>
<dbReference type="InterPro" id="IPR036028">
    <property type="entry name" value="SH3-like_dom_sf"/>
</dbReference>
<keyword evidence="19" id="KW-1185">Reference proteome</keyword>
<feature type="transmembrane region" description="Helical" evidence="16">
    <location>
        <begin position="68"/>
        <end position="93"/>
    </location>
</feature>
<keyword evidence="7" id="KW-1003">Cell membrane</keyword>
<dbReference type="SMART" id="SM00326">
    <property type="entry name" value="SH3"/>
    <property type="match status" value="1"/>
</dbReference>
<dbReference type="InterPro" id="IPR001452">
    <property type="entry name" value="SH3_domain"/>
</dbReference>
<dbReference type="GO" id="GO:0007232">
    <property type="term" value="P:osmosensory signaling pathway via Sho1 osmosensor"/>
    <property type="evidence" value="ECO:0007669"/>
    <property type="project" value="UniProtKB-ARBA"/>
</dbReference>
<feature type="transmembrane region" description="Helical" evidence="16">
    <location>
        <begin position="12"/>
        <end position="32"/>
    </location>
</feature>
<evidence type="ECO:0000256" key="11">
    <source>
        <dbReference type="ARBA" id="ARBA00023136"/>
    </source>
</evidence>
<gene>
    <name evidence="18" type="ORF">PACTADRAFT_46341</name>
</gene>
<evidence type="ECO:0000256" key="1">
    <source>
        <dbReference type="ARBA" id="ARBA00004651"/>
    </source>
</evidence>
<evidence type="ECO:0000256" key="4">
    <source>
        <dbReference type="ARBA" id="ARBA00016255"/>
    </source>
</evidence>
<comment type="subcellular location">
    <subcellularLocation>
        <location evidence="1">Cell membrane</location>
        <topology evidence="1">Multi-pass membrane protein</topology>
    </subcellularLocation>
</comment>
<dbReference type="InterPro" id="IPR035522">
    <property type="entry name" value="Sho1_SH3"/>
</dbReference>
<keyword evidence="8 16" id="KW-0812">Transmembrane</keyword>
<dbReference type="EMBL" id="KV454018">
    <property type="protein sequence ID" value="ODV93183.1"/>
    <property type="molecule type" value="Genomic_DNA"/>
</dbReference>
<evidence type="ECO:0000256" key="3">
    <source>
        <dbReference type="ARBA" id="ARBA00011175"/>
    </source>
</evidence>
<accession>A0A1E4TN50</accession>
<dbReference type="SUPFAM" id="SSF50044">
    <property type="entry name" value="SH3-domain"/>
    <property type="match status" value="1"/>
</dbReference>
<evidence type="ECO:0000256" key="14">
    <source>
        <dbReference type="PROSITE-ProRule" id="PRU00192"/>
    </source>
</evidence>
<evidence type="ECO:0000256" key="9">
    <source>
        <dbReference type="ARBA" id="ARBA00022989"/>
    </source>
</evidence>
<dbReference type="Proteomes" id="UP000094236">
    <property type="component" value="Unassembled WGS sequence"/>
</dbReference>
<organism evidence="18 19">
    <name type="scientific">Pachysolen tannophilus NRRL Y-2460</name>
    <dbReference type="NCBI Taxonomy" id="669874"/>
    <lineage>
        <taxon>Eukaryota</taxon>
        <taxon>Fungi</taxon>
        <taxon>Dikarya</taxon>
        <taxon>Ascomycota</taxon>
        <taxon>Saccharomycotina</taxon>
        <taxon>Pichiomycetes</taxon>
        <taxon>Pachysolenaceae</taxon>
        <taxon>Pachysolen</taxon>
    </lineage>
</organism>
<evidence type="ECO:0000256" key="7">
    <source>
        <dbReference type="ARBA" id="ARBA00022475"/>
    </source>
</evidence>
<dbReference type="OrthoDB" id="5983572at2759"/>
<dbReference type="Gene3D" id="2.30.30.40">
    <property type="entry name" value="SH3 Domains"/>
    <property type="match status" value="1"/>
</dbReference>
<evidence type="ECO:0000256" key="5">
    <source>
        <dbReference type="ARBA" id="ARBA00017350"/>
    </source>
</evidence>
<dbReference type="GO" id="GO:0030833">
    <property type="term" value="P:regulation of actin filament polymerization"/>
    <property type="evidence" value="ECO:0007669"/>
    <property type="project" value="TreeGrafter"/>
</dbReference>
<evidence type="ECO:0000256" key="12">
    <source>
        <dbReference type="ARBA" id="ARBA00029697"/>
    </source>
</evidence>
<evidence type="ECO:0000256" key="2">
    <source>
        <dbReference type="ARBA" id="ARBA00009739"/>
    </source>
</evidence>
<evidence type="ECO:0000256" key="6">
    <source>
        <dbReference type="ARBA" id="ARBA00022443"/>
    </source>
</evidence>
<protein>
    <recommendedName>
        <fullName evidence="5">High osmolarity signaling protein SHO1</fullName>
    </recommendedName>
    <alternativeName>
        <fullName evidence="4">High osmolarity signaling protein sho1</fullName>
    </alternativeName>
    <alternativeName>
        <fullName evidence="12 13">Osmosensor SHO1</fullName>
    </alternativeName>
</protein>
<keyword evidence="10" id="KW-0346">Stress response</keyword>
<keyword evidence="6 14" id="KW-0728">SH3 domain</keyword>
<reference evidence="19" key="1">
    <citation type="submission" date="2016-05" db="EMBL/GenBank/DDBJ databases">
        <title>Comparative genomics of biotechnologically important yeasts.</title>
        <authorList>
            <consortium name="DOE Joint Genome Institute"/>
            <person name="Riley R."/>
            <person name="Haridas S."/>
            <person name="Wolfe K.H."/>
            <person name="Lopes M.R."/>
            <person name="Hittinger C.T."/>
            <person name="Goker M."/>
            <person name="Salamov A."/>
            <person name="Wisecaver J."/>
            <person name="Long T.M."/>
            <person name="Aerts A.L."/>
            <person name="Barry K."/>
            <person name="Choi C."/>
            <person name="Clum A."/>
            <person name="Coughlan A.Y."/>
            <person name="Deshpande S."/>
            <person name="Douglass A.P."/>
            <person name="Hanson S.J."/>
            <person name="Klenk H.-P."/>
            <person name="Labutti K."/>
            <person name="Lapidus A."/>
            <person name="Lindquist E."/>
            <person name="Lipzen A."/>
            <person name="Meier-Kolthoff J.P."/>
            <person name="Ohm R.A."/>
            <person name="Otillar R.P."/>
            <person name="Pangilinan J."/>
            <person name="Peng Y."/>
            <person name="Rokas A."/>
            <person name="Rosa C.A."/>
            <person name="Scheuner C."/>
            <person name="Sibirny A.A."/>
            <person name="Slot J.C."/>
            <person name="Stielow J.B."/>
            <person name="Sun H."/>
            <person name="Kurtzman C.P."/>
            <person name="Blackwell M."/>
            <person name="Grigoriev I.V."/>
            <person name="Jeffries T.W."/>
        </authorList>
    </citation>
    <scope>NUCLEOTIDE SEQUENCE [LARGE SCALE GENOMIC DNA]</scope>
    <source>
        <strain evidence="19">NRRL Y-2460</strain>
    </source>
</reference>
<comment type="similarity">
    <text evidence="2">Belongs to the SHO1 family.</text>
</comment>